<feature type="transmembrane region" description="Helical" evidence="7">
    <location>
        <begin position="343"/>
        <end position="361"/>
    </location>
</feature>
<feature type="transmembrane region" description="Helical" evidence="7">
    <location>
        <begin position="231"/>
        <end position="251"/>
    </location>
</feature>
<keyword evidence="5 7" id="KW-1133">Transmembrane helix</keyword>
<feature type="transmembrane region" description="Helical" evidence="7">
    <location>
        <begin position="257"/>
        <end position="278"/>
    </location>
</feature>
<evidence type="ECO:0000313" key="9">
    <source>
        <dbReference type="EMBL" id="GIF73772.1"/>
    </source>
</evidence>
<evidence type="ECO:0000256" key="5">
    <source>
        <dbReference type="ARBA" id="ARBA00022989"/>
    </source>
</evidence>
<evidence type="ECO:0000256" key="1">
    <source>
        <dbReference type="ARBA" id="ARBA00004651"/>
    </source>
</evidence>
<evidence type="ECO:0000256" key="3">
    <source>
        <dbReference type="ARBA" id="ARBA00022475"/>
    </source>
</evidence>
<evidence type="ECO:0000256" key="4">
    <source>
        <dbReference type="ARBA" id="ARBA00022692"/>
    </source>
</evidence>
<keyword evidence="10" id="KW-1185">Reference proteome</keyword>
<keyword evidence="6 7" id="KW-0472">Membrane</keyword>
<feature type="transmembrane region" description="Helical" evidence="7">
    <location>
        <begin position="368"/>
        <end position="386"/>
    </location>
</feature>
<evidence type="ECO:0000256" key="2">
    <source>
        <dbReference type="ARBA" id="ARBA00006162"/>
    </source>
</evidence>
<accession>A0ABQ4CR58</accession>
<evidence type="ECO:0000256" key="6">
    <source>
        <dbReference type="ARBA" id="ARBA00023136"/>
    </source>
</evidence>
<dbReference type="InterPro" id="IPR006707">
    <property type="entry name" value="T7SS_EccD"/>
</dbReference>
<protein>
    <recommendedName>
        <fullName evidence="8">EccD-like transmembrane domain-containing protein</fullName>
    </recommendedName>
</protein>
<name>A0ABQ4CR58_9ACTN</name>
<comment type="subcellular location">
    <subcellularLocation>
        <location evidence="1">Cell membrane</location>
        <topology evidence="1">Multi-pass membrane protein</topology>
    </subcellularLocation>
</comment>
<gene>
    <name evidence="9" type="ORF">Asi02nite_32900</name>
</gene>
<evidence type="ECO:0000259" key="8">
    <source>
        <dbReference type="Pfam" id="PF19053"/>
    </source>
</evidence>
<feature type="domain" description="EccD-like transmembrane" evidence="8">
    <location>
        <begin position="116"/>
        <end position="455"/>
    </location>
</feature>
<dbReference type="InterPro" id="IPR044049">
    <property type="entry name" value="EccD_transm"/>
</dbReference>
<feature type="transmembrane region" description="Helical" evidence="7">
    <location>
        <begin position="316"/>
        <end position="337"/>
    </location>
</feature>
<dbReference type="Proteomes" id="UP000604117">
    <property type="component" value="Unassembled WGS sequence"/>
</dbReference>
<dbReference type="Pfam" id="PF08817">
    <property type="entry name" value="YukD"/>
    <property type="match status" value="1"/>
</dbReference>
<organism evidence="9 10">
    <name type="scientific">Asanoa siamensis</name>
    <dbReference type="NCBI Taxonomy" id="926357"/>
    <lineage>
        <taxon>Bacteria</taxon>
        <taxon>Bacillati</taxon>
        <taxon>Actinomycetota</taxon>
        <taxon>Actinomycetes</taxon>
        <taxon>Micromonosporales</taxon>
        <taxon>Micromonosporaceae</taxon>
        <taxon>Asanoa</taxon>
    </lineage>
</organism>
<dbReference type="NCBIfam" id="TIGR03920">
    <property type="entry name" value="T7SS_EccD"/>
    <property type="match status" value="1"/>
</dbReference>
<dbReference type="Gene3D" id="3.10.20.90">
    <property type="entry name" value="Phosphatidylinositol 3-kinase Catalytic Subunit, Chain A, domain 1"/>
    <property type="match status" value="1"/>
</dbReference>
<feature type="transmembrane region" description="Helical" evidence="7">
    <location>
        <begin position="434"/>
        <end position="453"/>
    </location>
</feature>
<feature type="transmembrane region" description="Helical" evidence="7">
    <location>
        <begin position="145"/>
        <end position="168"/>
    </location>
</feature>
<comment type="caution">
    <text evidence="9">The sequence shown here is derived from an EMBL/GenBank/DDBJ whole genome shotgun (WGS) entry which is preliminary data.</text>
</comment>
<evidence type="ECO:0000256" key="7">
    <source>
        <dbReference type="SAM" id="Phobius"/>
    </source>
</evidence>
<proteinExistence type="inferred from homology"/>
<dbReference type="PIRSF" id="PIRSF017804">
    <property type="entry name" value="Secretion_EccD1"/>
    <property type="match status" value="1"/>
</dbReference>
<sequence length="458" mass="46055">MTSGFCRVTVVAPRSRVDLALPADVSLADLLPTLLSYAGDDLADDPAARDGWALSRSAGPALDSSRSPAQLNVRDGELLFLRPRGGEAPLPVFDDVVDAVATAANARPGRWNRATTRAFGLAFGVAALLGGAVVVLLAGPPQLPGGLAGLVLAAALLVAAVVAARAFGDARTATVFALVAVVYAAVGGLLVLAGDLGIGDLGPPHVLVAGTAVVLVAAAAAVGVGAAGPVFLGAGVVAVALLFATGVRLLFDVGTAAAAAVTVTVVFAMLPLLPMFAYRLGRLPVPSVLSEREQVRQDEQSVDGPDIFARADRADAFLAAMLGALAVIGAAAAVAVAGDGVRGLVLCLLLGLTMLARARWFAGLAQRLPLLGAGGVALAAAAVAAFTDLGPLGRLTVVLGALLAVAAISVAAAVARDRQRSPFWGRTLDILEMVLILAIFPMAAWVSGLVAWIRSVRG</sequence>
<evidence type="ECO:0000313" key="10">
    <source>
        <dbReference type="Proteomes" id="UP000604117"/>
    </source>
</evidence>
<keyword evidence="3" id="KW-1003">Cell membrane</keyword>
<feature type="transmembrane region" description="Helical" evidence="7">
    <location>
        <begin position="392"/>
        <end position="414"/>
    </location>
</feature>
<feature type="transmembrane region" description="Helical" evidence="7">
    <location>
        <begin position="118"/>
        <end position="139"/>
    </location>
</feature>
<keyword evidence="4 7" id="KW-0812">Transmembrane</keyword>
<comment type="similarity">
    <text evidence="2">Belongs to the EccD/Snm4 family.</text>
</comment>
<feature type="transmembrane region" description="Helical" evidence="7">
    <location>
        <begin position="206"/>
        <end position="224"/>
    </location>
</feature>
<dbReference type="InterPro" id="IPR024962">
    <property type="entry name" value="YukD-like"/>
</dbReference>
<feature type="transmembrane region" description="Helical" evidence="7">
    <location>
        <begin position="175"/>
        <end position="194"/>
    </location>
</feature>
<reference evidence="9 10" key="1">
    <citation type="submission" date="2021-01" db="EMBL/GenBank/DDBJ databases">
        <title>Whole genome shotgun sequence of Asanoa siamensis NBRC 107932.</title>
        <authorList>
            <person name="Komaki H."/>
            <person name="Tamura T."/>
        </authorList>
    </citation>
    <scope>NUCLEOTIDE SEQUENCE [LARGE SCALE GENOMIC DNA]</scope>
    <source>
        <strain evidence="9 10">NBRC 107932</strain>
    </source>
</reference>
<dbReference type="Pfam" id="PF19053">
    <property type="entry name" value="EccD"/>
    <property type="match status" value="1"/>
</dbReference>
<dbReference type="EMBL" id="BONE01000024">
    <property type="protein sequence ID" value="GIF73772.1"/>
    <property type="molecule type" value="Genomic_DNA"/>
</dbReference>
<dbReference type="RefSeq" id="WP_203713856.1">
    <property type="nucleotide sequence ID" value="NZ_BONE01000024.1"/>
</dbReference>